<dbReference type="InterPro" id="IPR055414">
    <property type="entry name" value="LRR_R13L4/SHOC2-like"/>
</dbReference>
<keyword evidence="1" id="KW-0433">Leucine-rich repeat</keyword>
<evidence type="ECO:0000256" key="2">
    <source>
        <dbReference type="ARBA" id="ARBA00022737"/>
    </source>
</evidence>
<dbReference type="GO" id="GO:0003723">
    <property type="term" value="F:RNA binding"/>
    <property type="evidence" value="ECO:0007669"/>
    <property type="project" value="InterPro"/>
</dbReference>
<dbReference type="InterPro" id="IPR045060">
    <property type="entry name" value="Phe-tRNA-ligase_IIc_bsu"/>
</dbReference>
<proteinExistence type="predicted"/>
<dbReference type="SUPFAM" id="SSF52058">
    <property type="entry name" value="L domain-like"/>
    <property type="match status" value="1"/>
</dbReference>
<comment type="caution">
    <text evidence="4">The sequence shown here is derived from an EMBL/GenBank/DDBJ whole genome shotgun (WGS) entry which is preliminary data.</text>
</comment>
<dbReference type="GO" id="GO:0006432">
    <property type="term" value="P:phenylalanyl-tRNA aminoacylation"/>
    <property type="evidence" value="ECO:0007669"/>
    <property type="project" value="InterPro"/>
</dbReference>
<dbReference type="PANTHER" id="PTHR10947:SF3">
    <property type="entry name" value="LEUCINE-RICH REPEAT-CONTAINING PROTEIN 47"/>
    <property type="match status" value="1"/>
</dbReference>
<dbReference type="Gene3D" id="3.50.40.10">
    <property type="entry name" value="Phenylalanyl-trna Synthetase, Chain B, domain 3"/>
    <property type="match status" value="1"/>
</dbReference>
<evidence type="ECO:0000259" key="3">
    <source>
        <dbReference type="SMART" id="SM00873"/>
    </source>
</evidence>
<dbReference type="InterPro" id="IPR001611">
    <property type="entry name" value="Leu-rich_rpt"/>
</dbReference>
<dbReference type="Pfam" id="PF23598">
    <property type="entry name" value="LRR_14"/>
    <property type="match status" value="1"/>
</dbReference>
<gene>
    <name evidence="4" type="ORF">RI129_012321</name>
</gene>
<dbReference type="PANTHER" id="PTHR10947">
    <property type="entry name" value="PHENYLALANYL-TRNA SYNTHETASE BETA CHAIN AND LEUCINE-RICH REPEAT-CONTAINING PROTEIN 47"/>
    <property type="match status" value="1"/>
</dbReference>
<dbReference type="EMBL" id="JAVRBK010000010">
    <property type="protein sequence ID" value="KAK5638026.1"/>
    <property type="molecule type" value="Genomic_DNA"/>
</dbReference>
<keyword evidence="2" id="KW-0677">Repeat</keyword>
<dbReference type="InterPro" id="IPR003591">
    <property type="entry name" value="Leu-rich_rpt_typical-subtyp"/>
</dbReference>
<evidence type="ECO:0000313" key="5">
    <source>
        <dbReference type="Proteomes" id="UP001329430"/>
    </source>
</evidence>
<dbReference type="GO" id="GO:0004826">
    <property type="term" value="F:phenylalanine-tRNA ligase activity"/>
    <property type="evidence" value="ECO:0007669"/>
    <property type="project" value="InterPro"/>
</dbReference>
<dbReference type="SMART" id="SM00364">
    <property type="entry name" value="LRR_BAC"/>
    <property type="match status" value="5"/>
</dbReference>
<reference evidence="4 5" key="1">
    <citation type="journal article" date="2024" name="Insects">
        <title>An Improved Chromosome-Level Genome Assembly of the Firefly Pyrocoelia pectoralis.</title>
        <authorList>
            <person name="Fu X."/>
            <person name="Meyer-Rochow V.B."/>
            <person name="Ballantyne L."/>
            <person name="Zhu X."/>
        </authorList>
    </citation>
    <scope>NUCLEOTIDE SEQUENCE [LARGE SCALE GENOMIC DNA]</scope>
    <source>
        <strain evidence="4">XCY_ONT2</strain>
    </source>
</reference>
<evidence type="ECO:0000256" key="1">
    <source>
        <dbReference type="ARBA" id="ARBA00022614"/>
    </source>
</evidence>
<dbReference type="InterPro" id="IPR005146">
    <property type="entry name" value="B3/B4_tRNA-bd"/>
</dbReference>
<sequence>MVWSEVLLAQSENRHEIILSGSKISNLINQSGLDTTLFSLVNLNYLNIHDTCLSALPDAIERLENLQTLVLHSNKLVKLTSKVAHLDKLKILDLSSNVLEVLPEQISNLTQLVTVNVSNNQLKTLPKFNVNSRLAVIDVSNNSLTSFPDVCYSEMVNLSELRCSNNNIVALPNTVGLLSGLKVLLVNSNEIKEIPAELAKCTKIKDLNLKDNPISDRRLLKLMSQGHTKKIIDYVKQHCVTTTSPAVETTKVRKGKRTPTEEEIEVLNDQLHKINIHHCSNDIKVVVQENVKNLRPHLMACLVLNITFTEETFKRFIQLQTKLHDTICEKRKVATIATHDAEKLSGGDLVYTALPPNDLRIKPLNGGGQELTGAQLFKKLQLEAENLRKEKKRNTYSGIHKYLDLLEGKPQYPCILNSTSEVISFPPITNSDLTKMTISTTSLFVEVTGGMSQAICKKVADTLIKEMLLLFGNLTVQQVKNVDVDGNLKSVYPSRTDLVFDDNSGILVVRE</sequence>
<dbReference type="AlphaFoldDB" id="A0AAN7V3K1"/>
<dbReference type="SMART" id="SM00369">
    <property type="entry name" value="LRR_TYP"/>
    <property type="match status" value="6"/>
</dbReference>
<keyword evidence="5" id="KW-1185">Reference proteome</keyword>
<dbReference type="PROSITE" id="PS51450">
    <property type="entry name" value="LRR"/>
    <property type="match status" value="1"/>
</dbReference>
<organism evidence="4 5">
    <name type="scientific">Pyrocoelia pectoralis</name>
    <dbReference type="NCBI Taxonomy" id="417401"/>
    <lineage>
        <taxon>Eukaryota</taxon>
        <taxon>Metazoa</taxon>
        <taxon>Ecdysozoa</taxon>
        <taxon>Arthropoda</taxon>
        <taxon>Hexapoda</taxon>
        <taxon>Insecta</taxon>
        <taxon>Pterygota</taxon>
        <taxon>Neoptera</taxon>
        <taxon>Endopterygota</taxon>
        <taxon>Coleoptera</taxon>
        <taxon>Polyphaga</taxon>
        <taxon>Elateriformia</taxon>
        <taxon>Elateroidea</taxon>
        <taxon>Lampyridae</taxon>
        <taxon>Lampyrinae</taxon>
        <taxon>Pyrocoelia</taxon>
    </lineage>
</organism>
<dbReference type="Gene3D" id="3.80.10.10">
    <property type="entry name" value="Ribonuclease Inhibitor"/>
    <property type="match status" value="2"/>
</dbReference>
<protein>
    <recommendedName>
        <fullName evidence="3">B3/B4 tRNA-binding domain-containing protein</fullName>
    </recommendedName>
</protein>
<dbReference type="Proteomes" id="UP001329430">
    <property type="component" value="Chromosome 10"/>
</dbReference>
<accession>A0AAN7V3K1</accession>
<name>A0AAN7V3K1_9COLE</name>
<feature type="domain" description="B3/B4 tRNA-binding" evidence="3">
    <location>
        <begin position="294"/>
        <end position="472"/>
    </location>
</feature>
<dbReference type="InterPro" id="IPR020825">
    <property type="entry name" value="Phe-tRNA_synthase-like_B3/B4"/>
</dbReference>
<dbReference type="SMART" id="SM00873">
    <property type="entry name" value="B3_4"/>
    <property type="match status" value="1"/>
</dbReference>
<evidence type="ECO:0000313" key="4">
    <source>
        <dbReference type="EMBL" id="KAK5638026.1"/>
    </source>
</evidence>
<dbReference type="InterPro" id="IPR032675">
    <property type="entry name" value="LRR_dom_sf"/>
</dbReference>